<reference evidence="1" key="2">
    <citation type="journal article" date="2022" name="New Phytol.">
        <title>Evolutionary transition to the ectomycorrhizal habit in the genomes of a hyperdiverse lineage of mushroom-forming fungi.</title>
        <authorList>
            <person name="Looney B."/>
            <person name="Miyauchi S."/>
            <person name="Morin E."/>
            <person name="Drula E."/>
            <person name="Courty P.E."/>
            <person name="Kohler A."/>
            <person name="Kuo A."/>
            <person name="LaButti K."/>
            <person name="Pangilinan J."/>
            <person name="Lipzen A."/>
            <person name="Riley R."/>
            <person name="Andreopoulos W."/>
            <person name="He G."/>
            <person name="Johnson J."/>
            <person name="Nolan M."/>
            <person name="Tritt A."/>
            <person name="Barry K.W."/>
            <person name="Grigoriev I.V."/>
            <person name="Nagy L.G."/>
            <person name="Hibbett D."/>
            <person name="Henrissat B."/>
            <person name="Matheny P.B."/>
            <person name="Labbe J."/>
            <person name="Martin F.M."/>
        </authorList>
    </citation>
    <scope>NUCLEOTIDE SEQUENCE</scope>
    <source>
        <strain evidence="1">FP105234-sp</strain>
    </source>
</reference>
<proteinExistence type="predicted"/>
<dbReference type="EMBL" id="MU275897">
    <property type="protein sequence ID" value="KAI0047830.1"/>
    <property type="molecule type" value="Genomic_DNA"/>
</dbReference>
<reference evidence="1" key="1">
    <citation type="submission" date="2021-02" db="EMBL/GenBank/DDBJ databases">
        <authorList>
            <consortium name="DOE Joint Genome Institute"/>
            <person name="Ahrendt S."/>
            <person name="Looney B.P."/>
            <person name="Miyauchi S."/>
            <person name="Morin E."/>
            <person name="Drula E."/>
            <person name="Courty P.E."/>
            <person name="Chicoki N."/>
            <person name="Fauchery L."/>
            <person name="Kohler A."/>
            <person name="Kuo A."/>
            <person name="Labutti K."/>
            <person name="Pangilinan J."/>
            <person name="Lipzen A."/>
            <person name="Riley R."/>
            <person name="Andreopoulos W."/>
            <person name="He G."/>
            <person name="Johnson J."/>
            <person name="Barry K.W."/>
            <person name="Grigoriev I.V."/>
            <person name="Nagy L."/>
            <person name="Hibbett D."/>
            <person name="Henrissat B."/>
            <person name="Matheny P.B."/>
            <person name="Labbe J."/>
            <person name="Martin F."/>
        </authorList>
    </citation>
    <scope>NUCLEOTIDE SEQUENCE</scope>
    <source>
        <strain evidence="1">FP105234-sp</strain>
    </source>
</reference>
<gene>
    <name evidence="1" type="ORF">FA95DRAFT_1605778</name>
</gene>
<keyword evidence="2" id="KW-1185">Reference proteome</keyword>
<accession>A0ACB8RV60</accession>
<organism evidence="1 2">
    <name type="scientific">Auriscalpium vulgare</name>
    <dbReference type="NCBI Taxonomy" id="40419"/>
    <lineage>
        <taxon>Eukaryota</taxon>
        <taxon>Fungi</taxon>
        <taxon>Dikarya</taxon>
        <taxon>Basidiomycota</taxon>
        <taxon>Agaricomycotina</taxon>
        <taxon>Agaricomycetes</taxon>
        <taxon>Russulales</taxon>
        <taxon>Auriscalpiaceae</taxon>
        <taxon>Auriscalpium</taxon>
    </lineage>
</organism>
<sequence>MLTVQPTTSHSPKPDFSVEMNELGDVHEALKPITELLAGSAGDDTLRLYCTVPTWSPTSDICIDLHDLNALRTRSLLFIHDLVSALRASGIPASYTLTPSNSPLCFICASHSSLDKAKVQRSAHEAYIKTKSGVREKVLLVQLKHGPALVLT</sequence>
<comment type="caution">
    <text evidence="1">The sequence shown here is derived from an EMBL/GenBank/DDBJ whole genome shotgun (WGS) entry which is preliminary data.</text>
</comment>
<protein>
    <submittedName>
        <fullName evidence="1">Uncharacterized protein</fullName>
    </submittedName>
</protein>
<evidence type="ECO:0000313" key="2">
    <source>
        <dbReference type="Proteomes" id="UP000814033"/>
    </source>
</evidence>
<name>A0ACB8RV60_9AGAM</name>
<evidence type="ECO:0000313" key="1">
    <source>
        <dbReference type="EMBL" id="KAI0047830.1"/>
    </source>
</evidence>
<dbReference type="Proteomes" id="UP000814033">
    <property type="component" value="Unassembled WGS sequence"/>
</dbReference>